<evidence type="ECO:0000256" key="1">
    <source>
        <dbReference type="SAM" id="MobiDB-lite"/>
    </source>
</evidence>
<dbReference type="InterPro" id="IPR002575">
    <property type="entry name" value="Aminoglycoside_PTrfase"/>
</dbReference>
<dbReference type="PANTHER" id="PTHR21310">
    <property type="entry name" value="AMINOGLYCOSIDE PHOSPHOTRANSFERASE-RELATED-RELATED"/>
    <property type="match status" value="1"/>
</dbReference>
<feature type="domain" description="Aminoglycoside phosphotransferase" evidence="2">
    <location>
        <begin position="106"/>
        <end position="336"/>
    </location>
</feature>
<dbReference type="InterPro" id="IPR051678">
    <property type="entry name" value="AGP_Transferase"/>
</dbReference>
<gene>
    <name evidence="3" type="ORF">D5H78_17190</name>
</gene>
<feature type="compositionally biased region" description="Polar residues" evidence="1">
    <location>
        <begin position="1"/>
        <end position="12"/>
    </location>
</feature>
<reference evidence="3 4" key="1">
    <citation type="submission" date="2018-09" db="EMBL/GenBank/DDBJ databases">
        <title>YIM 75000 draft genome.</title>
        <authorList>
            <person name="Tang S."/>
            <person name="Feng Y."/>
        </authorList>
    </citation>
    <scope>NUCLEOTIDE SEQUENCE [LARGE SCALE GENOMIC DNA]</scope>
    <source>
        <strain evidence="3 4">YIM 75000</strain>
    </source>
</reference>
<keyword evidence="4" id="KW-1185">Reference proteome</keyword>
<organism evidence="3 4">
    <name type="scientific">Vallicoccus soli</name>
    <dbReference type="NCBI Taxonomy" id="2339232"/>
    <lineage>
        <taxon>Bacteria</taxon>
        <taxon>Bacillati</taxon>
        <taxon>Actinomycetota</taxon>
        <taxon>Actinomycetes</taxon>
        <taxon>Motilibacterales</taxon>
        <taxon>Vallicoccaceae</taxon>
        <taxon>Vallicoccus</taxon>
    </lineage>
</organism>
<evidence type="ECO:0000313" key="4">
    <source>
        <dbReference type="Proteomes" id="UP000265614"/>
    </source>
</evidence>
<sequence length="372" mass="37695">MRTVATRASTNAAWAPSRSSRWKERPRCQSEVWSSRTTVKVGAGCDRFGEGRAAGGGRVGQRHDGLDGLVVLRGGAADALPPRLLSWVHAALRRERVALVAPLPGSSRSVRLTTDTGRRLVLRRPGDASRAGAEAAVLAALAPEGPRPAPAAVPCPALLRADPAGELAGEPALLSEWVHATPLDRAAGRVGAAADGLGRALGAALAALHRARPPAPASPPSPPEPLTGRVERRLAAAGLAGDGAAAVRSYARALAPALDGGPAVLVHGDLRARRVLVAPQRGRWGVAALVGWDRAGPGAPARDLAALLRPGGDLPAGLGAAVGEGYREAGGDPAALDPRAVAALDLLALLQEDPAGAVRVARERGSSSPGPG</sequence>
<proteinExistence type="predicted"/>
<dbReference type="AlphaFoldDB" id="A0A3A3YVR2"/>
<dbReference type="Proteomes" id="UP000265614">
    <property type="component" value="Unassembled WGS sequence"/>
</dbReference>
<dbReference type="SUPFAM" id="SSF56112">
    <property type="entry name" value="Protein kinase-like (PK-like)"/>
    <property type="match status" value="1"/>
</dbReference>
<dbReference type="OrthoDB" id="4871367at2"/>
<evidence type="ECO:0000259" key="2">
    <source>
        <dbReference type="Pfam" id="PF01636"/>
    </source>
</evidence>
<dbReference type="Pfam" id="PF01636">
    <property type="entry name" value="APH"/>
    <property type="match status" value="1"/>
</dbReference>
<comment type="caution">
    <text evidence="3">The sequence shown here is derived from an EMBL/GenBank/DDBJ whole genome shotgun (WGS) entry which is preliminary data.</text>
</comment>
<accession>A0A3A3YVR2</accession>
<name>A0A3A3YVR2_9ACTN</name>
<evidence type="ECO:0000313" key="3">
    <source>
        <dbReference type="EMBL" id="RJK93148.1"/>
    </source>
</evidence>
<feature type="region of interest" description="Disordered" evidence="1">
    <location>
        <begin position="1"/>
        <end position="21"/>
    </location>
</feature>
<dbReference type="Gene3D" id="3.90.1200.10">
    <property type="match status" value="1"/>
</dbReference>
<dbReference type="InterPro" id="IPR011009">
    <property type="entry name" value="Kinase-like_dom_sf"/>
</dbReference>
<dbReference type="EMBL" id="QZEZ01000010">
    <property type="protein sequence ID" value="RJK93148.1"/>
    <property type="molecule type" value="Genomic_DNA"/>
</dbReference>
<protein>
    <recommendedName>
        <fullName evidence="2">Aminoglycoside phosphotransferase domain-containing protein</fullName>
    </recommendedName>
</protein>